<reference evidence="2 3" key="1">
    <citation type="submission" date="2018-04" db="EMBL/GenBank/DDBJ databases">
        <title>Pseudomonas sp. nov., isolated from mangrove soil.</title>
        <authorList>
            <person name="Chen C."/>
        </authorList>
    </citation>
    <scope>NUCLEOTIDE SEQUENCE [LARGE SCALE GENOMIC DNA]</scope>
    <source>
        <strain evidence="2 3">TC-11</strain>
    </source>
</reference>
<dbReference type="OrthoDB" id="6402501at2"/>
<sequence length="66" mass="7167">MPDVLFDTGTIRGLGTLLIFVAFIGVVIWAYSARRKPSFDEAALLPFADEPQMGGHALSVSRSTQQ</sequence>
<dbReference type="CDD" id="cd01324">
    <property type="entry name" value="cbb3_Oxidase_CcoQ"/>
    <property type="match status" value="1"/>
</dbReference>
<evidence type="ECO:0000256" key="1">
    <source>
        <dbReference type="SAM" id="Phobius"/>
    </source>
</evidence>
<dbReference type="AlphaFoldDB" id="A0A2T5PCM4"/>
<keyword evidence="1" id="KW-0812">Transmembrane</keyword>
<accession>A0A2T5PCM4</accession>
<protein>
    <submittedName>
        <fullName evidence="2">CcoQ/FixQ family Cbb3-type cytochrome c oxidase assembly chaperone</fullName>
    </submittedName>
</protein>
<proteinExistence type="predicted"/>
<dbReference type="EMBL" id="QASN01000007">
    <property type="protein sequence ID" value="PTU75454.1"/>
    <property type="molecule type" value="Genomic_DNA"/>
</dbReference>
<organism evidence="2 3">
    <name type="scientific">Pseudomonas mangrovi</name>
    <dbReference type="NCBI Taxonomy" id="2161748"/>
    <lineage>
        <taxon>Bacteria</taxon>
        <taxon>Pseudomonadati</taxon>
        <taxon>Pseudomonadota</taxon>
        <taxon>Gammaproteobacteria</taxon>
        <taxon>Pseudomonadales</taxon>
        <taxon>Pseudomonadaceae</taxon>
        <taxon>Pseudomonas</taxon>
    </lineage>
</organism>
<keyword evidence="3" id="KW-1185">Reference proteome</keyword>
<keyword evidence="1" id="KW-1133">Transmembrane helix</keyword>
<dbReference type="RefSeq" id="WP_108105770.1">
    <property type="nucleotide sequence ID" value="NZ_QASN01000007.1"/>
</dbReference>
<gene>
    <name evidence="2" type="ORF">DBO85_04765</name>
</gene>
<keyword evidence="1" id="KW-0472">Membrane</keyword>
<dbReference type="Proteomes" id="UP000244064">
    <property type="component" value="Unassembled WGS sequence"/>
</dbReference>
<comment type="caution">
    <text evidence="2">The sequence shown here is derived from an EMBL/GenBank/DDBJ whole genome shotgun (WGS) entry which is preliminary data.</text>
</comment>
<dbReference type="InterPro" id="IPR008621">
    <property type="entry name" value="Cbb3-typ_cyt_oxidase_comp"/>
</dbReference>
<name>A0A2T5PCM4_9PSED</name>
<dbReference type="Pfam" id="PF05545">
    <property type="entry name" value="FixQ"/>
    <property type="match status" value="1"/>
</dbReference>
<evidence type="ECO:0000313" key="2">
    <source>
        <dbReference type="EMBL" id="PTU75454.1"/>
    </source>
</evidence>
<evidence type="ECO:0000313" key="3">
    <source>
        <dbReference type="Proteomes" id="UP000244064"/>
    </source>
</evidence>
<feature type="transmembrane region" description="Helical" evidence="1">
    <location>
        <begin position="12"/>
        <end position="31"/>
    </location>
</feature>